<evidence type="ECO:0000256" key="1">
    <source>
        <dbReference type="ARBA" id="ARBA00001971"/>
    </source>
</evidence>
<dbReference type="FunFam" id="1.10.630.10:FF:000021">
    <property type="entry name" value="Cytochrome P450 61"/>
    <property type="match status" value="1"/>
</dbReference>
<keyword evidence="4 8" id="KW-0560">Oxidoreductase</keyword>
<gene>
    <name evidence="9" type="ORF">BCV69DRAFT_285014</name>
</gene>
<dbReference type="PRINTS" id="PR00465">
    <property type="entry name" value="EP450IV"/>
</dbReference>
<dbReference type="InterPro" id="IPR001128">
    <property type="entry name" value="Cyt_P450"/>
</dbReference>
<dbReference type="EMBL" id="KZ819336">
    <property type="protein sequence ID" value="PWN18388.1"/>
    <property type="molecule type" value="Genomic_DNA"/>
</dbReference>
<name>A0A316U0K3_9BASI</name>
<dbReference type="PANTHER" id="PTHR24286">
    <property type="entry name" value="CYTOCHROME P450 26"/>
    <property type="match status" value="1"/>
</dbReference>
<dbReference type="STRING" id="1684307.A0A316U0K3"/>
<dbReference type="SUPFAM" id="SSF48264">
    <property type="entry name" value="Cytochrome P450"/>
    <property type="match status" value="1"/>
</dbReference>
<comment type="cofactor">
    <cofactor evidence="1 7">
        <name>heme</name>
        <dbReference type="ChEBI" id="CHEBI:30413"/>
    </cofactor>
</comment>
<dbReference type="GO" id="GO:0005506">
    <property type="term" value="F:iron ion binding"/>
    <property type="evidence" value="ECO:0007669"/>
    <property type="project" value="InterPro"/>
</dbReference>
<sequence>MASVLKSFKVNAASESTATLRSAFLSSNASRAGSSASVGPFTILDSPSVWSKVSPYLSYLSLPSLQGASATRTIFTILAIVATVLVLEQVTYRKKKGGLPGPKWTIPIIGKFADSLHPSLEKYQAGWNSGPLSVASVFHIFIVVASSTEHTRKILNSPTYTEPCLVASAKKVLNPDNWVFLNGKAHVDFRKGLNTLFTRKALATYLSIQESIYKQHFRKWMSDSEDGSFRPYQMPFRDLNMDTSLRVFCGDYIPEHGAKEVSDNYWLITVALELVNFPFAFPGTKVYKAIQARKLAMKWFELTARESKKRMAEGGQVNCLTDAWVKAMLDAREETSNGVSELTSEQRRLLVRDFSDREIAMVLMSFLFASQDAMSSAVVYLFQHMADRPDILQKVREEQYALRGDDLDAPVTLDQVDRMEYARVVVKESLRMKPPVIMVPYLAHRDFPIDDKYTVPKGSMVIPSFWNALHDAEVYHKPDEFIPERWLDPESSANKGVKNWLVFGSGPHNCIGQQYALMHLTAVLGAASIGMNWEHEITPLSEEVEVIATIFPKDGARMKFTERRRPQAGASPKEAAAAQL</sequence>
<evidence type="ECO:0000313" key="10">
    <source>
        <dbReference type="Proteomes" id="UP000245942"/>
    </source>
</evidence>
<evidence type="ECO:0000256" key="2">
    <source>
        <dbReference type="ARBA" id="ARBA00010617"/>
    </source>
</evidence>
<dbReference type="CDD" id="cd11082">
    <property type="entry name" value="CYP61_CYP710"/>
    <property type="match status" value="1"/>
</dbReference>
<dbReference type="AlphaFoldDB" id="A0A316U0K3"/>
<dbReference type="PANTHER" id="PTHR24286:SF228">
    <property type="entry name" value="C-22 STEROL DESATURASE ERG5"/>
    <property type="match status" value="1"/>
</dbReference>
<dbReference type="GeneID" id="37014977"/>
<comment type="similarity">
    <text evidence="2 8">Belongs to the cytochrome P450 family.</text>
</comment>
<dbReference type="GO" id="GO:0016125">
    <property type="term" value="P:sterol metabolic process"/>
    <property type="evidence" value="ECO:0007669"/>
    <property type="project" value="TreeGrafter"/>
</dbReference>
<keyword evidence="5 7" id="KW-0408">Iron</keyword>
<evidence type="ECO:0000256" key="6">
    <source>
        <dbReference type="ARBA" id="ARBA00039038"/>
    </source>
</evidence>
<organism evidence="9 10">
    <name type="scientific">Pseudomicrostroma glucosiphilum</name>
    <dbReference type="NCBI Taxonomy" id="1684307"/>
    <lineage>
        <taxon>Eukaryota</taxon>
        <taxon>Fungi</taxon>
        <taxon>Dikarya</taxon>
        <taxon>Basidiomycota</taxon>
        <taxon>Ustilaginomycotina</taxon>
        <taxon>Exobasidiomycetes</taxon>
        <taxon>Microstromatales</taxon>
        <taxon>Microstromatales incertae sedis</taxon>
        <taxon>Pseudomicrostroma</taxon>
    </lineage>
</organism>
<dbReference type="InterPro" id="IPR017972">
    <property type="entry name" value="Cyt_P450_CS"/>
</dbReference>
<dbReference type="Pfam" id="PF00067">
    <property type="entry name" value="p450"/>
    <property type="match status" value="1"/>
</dbReference>
<dbReference type="InterPro" id="IPR002403">
    <property type="entry name" value="Cyt_P450_E_grp-IV"/>
</dbReference>
<dbReference type="Gene3D" id="1.10.630.10">
    <property type="entry name" value="Cytochrome P450"/>
    <property type="match status" value="1"/>
</dbReference>
<dbReference type="InterPro" id="IPR036396">
    <property type="entry name" value="Cyt_P450_sf"/>
</dbReference>
<evidence type="ECO:0000256" key="4">
    <source>
        <dbReference type="ARBA" id="ARBA00023002"/>
    </source>
</evidence>
<keyword evidence="10" id="KW-1185">Reference proteome</keyword>
<feature type="binding site" description="axial binding residue" evidence="7">
    <location>
        <position position="510"/>
    </location>
    <ligand>
        <name>heme</name>
        <dbReference type="ChEBI" id="CHEBI:30413"/>
    </ligand>
    <ligandPart>
        <name>Fe</name>
        <dbReference type="ChEBI" id="CHEBI:18248"/>
    </ligandPart>
</feature>
<evidence type="ECO:0000256" key="3">
    <source>
        <dbReference type="ARBA" id="ARBA00022723"/>
    </source>
</evidence>
<dbReference type="Proteomes" id="UP000245942">
    <property type="component" value="Unassembled WGS sequence"/>
</dbReference>
<dbReference type="PROSITE" id="PS00086">
    <property type="entry name" value="CYTOCHROME_P450"/>
    <property type="match status" value="1"/>
</dbReference>
<accession>A0A316U0K3</accession>
<evidence type="ECO:0000256" key="8">
    <source>
        <dbReference type="RuleBase" id="RU000461"/>
    </source>
</evidence>
<proteinExistence type="inferred from homology"/>
<dbReference type="EC" id="1.14.19.41" evidence="6"/>
<evidence type="ECO:0000256" key="5">
    <source>
        <dbReference type="ARBA" id="ARBA00023004"/>
    </source>
</evidence>
<evidence type="ECO:0000256" key="7">
    <source>
        <dbReference type="PIRSR" id="PIRSR602403-1"/>
    </source>
</evidence>
<dbReference type="RefSeq" id="XP_025345548.1">
    <property type="nucleotide sequence ID" value="XM_025493243.1"/>
</dbReference>
<dbReference type="GO" id="GO:0000249">
    <property type="term" value="F:C-22 sterol desaturase (NADPH) activity"/>
    <property type="evidence" value="ECO:0007669"/>
    <property type="project" value="UniProtKB-EC"/>
</dbReference>
<dbReference type="GO" id="GO:0020037">
    <property type="term" value="F:heme binding"/>
    <property type="evidence" value="ECO:0007669"/>
    <property type="project" value="InterPro"/>
</dbReference>
<dbReference type="GO" id="GO:0004497">
    <property type="term" value="F:monooxygenase activity"/>
    <property type="evidence" value="ECO:0007669"/>
    <property type="project" value="UniProtKB-KW"/>
</dbReference>
<protein>
    <recommendedName>
        <fullName evidence="6">sterol 22-desaturase</fullName>
        <ecNumber evidence="6">1.14.19.41</ecNumber>
    </recommendedName>
</protein>
<keyword evidence="8" id="KW-0503">Monooxygenase</keyword>
<dbReference type="PRINTS" id="PR00385">
    <property type="entry name" value="P450"/>
</dbReference>
<evidence type="ECO:0000313" key="9">
    <source>
        <dbReference type="EMBL" id="PWN18388.1"/>
    </source>
</evidence>
<reference evidence="9 10" key="1">
    <citation type="journal article" date="2018" name="Mol. Biol. Evol.">
        <title>Broad Genomic Sampling Reveals a Smut Pathogenic Ancestry of the Fungal Clade Ustilaginomycotina.</title>
        <authorList>
            <person name="Kijpornyongpan T."/>
            <person name="Mondo S.J."/>
            <person name="Barry K."/>
            <person name="Sandor L."/>
            <person name="Lee J."/>
            <person name="Lipzen A."/>
            <person name="Pangilinan J."/>
            <person name="LaButti K."/>
            <person name="Hainaut M."/>
            <person name="Henrissat B."/>
            <person name="Grigoriev I.V."/>
            <person name="Spatafora J.W."/>
            <person name="Aime M.C."/>
        </authorList>
    </citation>
    <scope>NUCLEOTIDE SEQUENCE [LARGE SCALE GENOMIC DNA]</scope>
    <source>
        <strain evidence="9 10">MCA 4718</strain>
    </source>
</reference>
<dbReference type="OrthoDB" id="1372046at2759"/>
<keyword evidence="3 7" id="KW-0479">Metal-binding</keyword>
<keyword evidence="7 8" id="KW-0349">Heme</keyword>